<sequence>MKLLFALPWLLTTAALAQTTITIPLDIVNAAPPKRYHQVGTGQSNDLSGFRGVPTNLTEKVLRLANTVAGQAAYESFLRGELSEAEWTLKKRQVGSDTIYLSRKPLRQQINTLVGTNAAGQRVLIVDANNNHDFGDDKVFTYPMTLTQIPKRADGFYDNTIHAVFDTLPAVSVQVEAFDGQRIIQRTVSVKPIPYNTGWTYPDPDKTRFHLSLLANEYRQTTTSVLGSPVQVLVTTVPGLPYNTRAARVELLEAGKPVNKLLAEGNLEQGYTFILANHVLEIKGLSLQGDQLSVIDKGVITPTR</sequence>
<dbReference type="AlphaFoldDB" id="A0A939G552"/>
<comment type="caution">
    <text evidence="2">The sequence shown here is derived from an EMBL/GenBank/DDBJ whole genome shotgun (WGS) entry which is preliminary data.</text>
</comment>
<dbReference type="RefSeq" id="WP_207336264.1">
    <property type="nucleotide sequence ID" value="NZ_JAFMYU010000011.1"/>
</dbReference>
<evidence type="ECO:0000313" key="2">
    <source>
        <dbReference type="EMBL" id="MBO0932299.1"/>
    </source>
</evidence>
<proteinExistence type="predicted"/>
<feature type="chain" id="PRO_5037738240" evidence="1">
    <location>
        <begin position="18"/>
        <end position="304"/>
    </location>
</feature>
<feature type="signal peptide" evidence="1">
    <location>
        <begin position="1"/>
        <end position="17"/>
    </location>
</feature>
<protein>
    <submittedName>
        <fullName evidence="2">Uncharacterized protein</fullName>
    </submittedName>
</protein>
<gene>
    <name evidence="2" type="ORF">J2I48_14900</name>
</gene>
<reference evidence="2 3" key="1">
    <citation type="submission" date="2021-03" db="EMBL/GenBank/DDBJ databases">
        <title>Fibrella sp. HMF5036 genome sequencing and assembly.</title>
        <authorList>
            <person name="Kang H."/>
            <person name="Kim H."/>
            <person name="Bae S."/>
            <person name="Joh K."/>
        </authorList>
    </citation>
    <scope>NUCLEOTIDE SEQUENCE [LARGE SCALE GENOMIC DNA]</scope>
    <source>
        <strain evidence="2 3">HMF5036</strain>
    </source>
</reference>
<keyword evidence="3" id="KW-1185">Reference proteome</keyword>
<accession>A0A939G552</accession>
<name>A0A939G552_9BACT</name>
<evidence type="ECO:0000313" key="3">
    <source>
        <dbReference type="Proteomes" id="UP000664795"/>
    </source>
</evidence>
<keyword evidence="1" id="KW-0732">Signal</keyword>
<dbReference type="Proteomes" id="UP000664795">
    <property type="component" value="Unassembled WGS sequence"/>
</dbReference>
<organism evidence="2 3">
    <name type="scientific">Fibrella aquatilis</name>
    <dbReference type="NCBI Taxonomy" id="2817059"/>
    <lineage>
        <taxon>Bacteria</taxon>
        <taxon>Pseudomonadati</taxon>
        <taxon>Bacteroidota</taxon>
        <taxon>Cytophagia</taxon>
        <taxon>Cytophagales</taxon>
        <taxon>Spirosomataceae</taxon>
        <taxon>Fibrella</taxon>
    </lineage>
</organism>
<evidence type="ECO:0000256" key="1">
    <source>
        <dbReference type="SAM" id="SignalP"/>
    </source>
</evidence>
<dbReference type="EMBL" id="JAFMYU010000011">
    <property type="protein sequence ID" value="MBO0932299.1"/>
    <property type="molecule type" value="Genomic_DNA"/>
</dbReference>